<dbReference type="OrthoDB" id="6578004at2"/>
<dbReference type="Gene3D" id="3.40.50.510">
    <property type="entry name" value="Phosphotransferase system, mannose-type IIA component"/>
    <property type="match status" value="1"/>
</dbReference>
<dbReference type="GO" id="GO:0009401">
    <property type="term" value="P:phosphoenolpyruvate-dependent sugar phosphotransferase system"/>
    <property type="evidence" value="ECO:0007669"/>
    <property type="project" value="InterPro"/>
</dbReference>
<evidence type="ECO:0000259" key="2">
    <source>
        <dbReference type="PROSITE" id="PS51096"/>
    </source>
</evidence>
<accession>A0A0F4LGW6</accession>
<feature type="domain" description="PTS EIIA type-4" evidence="2">
    <location>
        <begin position="1"/>
        <end position="120"/>
    </location>
</feature>
<sequence>MNNFLIITHSTLAEGFYNSTKFLSGLTTNVKFIDAYVDESDWTKEAEEIISSQDKDKELIVLTDIYGGSVNQKMTLMLAKYHFILITGVNLPLVLSLVLETQPLTKEKCKNLVEEARKQLQIIEPIKSDSNETDSDFLS</sequence>
<dbReference type="PANTHER" id="PTHR33799">
    <property type="entry name" value="PTS PERMEASE-RELATED-RELATED"/>
    <property type="match status" value="1"/>
</dbReference>
<dbReference type="PROSITE" id="PS51096">
    <property type="entry name" value="PTS_EIIA_TYPE_4"/>
    <property type="match status" value="1"/>
</dbReference>
<evidence type="ECO:0000313" key="3">
    <source>
        <dbReference type="EMBL" id="KJY57840.1"/>
    </source>
</evidence>
<dbReference type="STRING" id="1218507.JF74_03430"/>
<dbReference type="EMBL" id="JXLI01000006">
    <property type="protein sequence ID" value="KJY57840.1"/>
    <property type="molecule type" value="Genomic_DNA"/>
</dbReference>
<organism evidence="3 4">
    <name type="scientific">Lactobacillus melliventris</name>
    <dbReference type="NCBI Taxonomy" id="1218507"/>
    <lineage>
        <taxon>Bacteria</taxon>
        <taxon>Bacillati</taxon>
        <taxon>Bacillota</taxon>
        <taxon>Bacilli</taxon>
        <taxon>Lactobacillales</taxon>
        <taxon>Lactobacillaceae</taxon>
        <taxon>Lactobacillus</taxon>
    </lineage>
</organism>
<name>A0A0F4LGW6_9LACO</name>
<proteinExistence type="predicted"/>
<dbReference type="PANTHER" id="PTHR33799:SF1">
    <property type="entry name" value="PTS SYSTEM MANNOSE-SPECIFIC EIIAB COMPONENT-RELATED"/>
    <property type="match status" value="1"/>
</dbReference>
<dbReference type="PATRIC" id="fig|1218507.3.peg.508"/>
<protein>
    <submittedName>
        <fullName evidence="3">PTS Man IIA</fullName>
    </submittedName>
</protein>
<reference evidence="3 4" key="1">
    <citation type="submission" date="2015-01" db="EMBL/GenBank/DDBJ databases">
        <title>Comparative genomics of the lactic acid bacteria isolated from the honey bee gut.</title>
        <authorList>
            <person name="Ellegaard K.M."/>
            <person name="Tamarit D."/>
            <person name="Javelind E."/>
            <person name="Olofsson T."/>
            <person name="Andersson S.G."/>
            <person name="Vasquez A."/>
        </authorList>
    </citation>
    <scope>NUCLEOTIDE SEQUENCE [LARGE SCALE GENOMIC DNA]</scope>
    <source>
        <strain evidence="3 4">Hma8</strain>
    </source>
</reference>
<dbReference type="AlphaFoldDB" id="A0A0F4LGW6"/>
<evidence type="ECO:0000256" key="1">
    <source>
        <dbReference type="ARBA" id="ARBA00022679"/>
    </source>
</evidence>
<gene>
    <name evidence="3" type="ORF">JF74_03430</name>
</gene>
<comment type="caution">
    <text evidence="3">The sequence shown here is derived from an EMBL/GenBank/DDBJ whole genome shotgun (WGS) entry which is preliminary data.</text>
</comment>
<dbReference type="RefSeq" id="WP_046324284.1">
    <property type="nucleotide sequence ID" value="NZ_JBHTMT010000006.1"/>
</dbReference>
<dbReference type="InterPro" id="IPR036662">
    <property type="entry name" value="PTS_EIIA_man-typ_sf"/>
</dbReference>
<keyword evidence="1" id="KW-0808">Transferase</keyword>
<dbReference type="InterPro" id="IPR004701">
    <property type="entry name" value="PTS_EIIA_man-typ"/>
</dbReference>
<dbReference type="GO" id="GO:0016740">
    <property type="term" value="F:transferase activity"/>
    <property type="evidence" value="ECO:0007669"/>
    <property type="project" value="UniProtKB-KW"/>
</dbReference>
<evidence type="ECO:0000313" key="4">
    <source>
        <dbReference type="Proteomes" id="UP000033531"/>
    </source>
</evidence>
<dbReference type="SUPFAM" id="SSF53062">
    <property type="entry name" value="PTS system fructose IIA component-like"/>
    <property type="match status" value="1"/>
</dbReference>
<dbReference type="Proteomes" id="UP000033531">
    <property type="component" value="Unassembled WGS sequence"/>
</dbReference>
<dbReference type="InterPro" id="IPR051471">
    <property type="entry name" value="Bacterial_PTS_sugar_comp"/>
</dbReference>
<dbReference type="Pfam" id="PF03610">
    <property type="entry name" value="EIIA-man"/>
    <property type="match status" value="1"/>
</dbReference>
<dbReference type="HOGENOM" id="CLU_123235_3_2_9"/>
<dbReference type="GO" id="GO:0016020">
    <property type="term" value="C:membrane"/>
    <property type="evidence" value="ECO:0007669"/>
    <property type="project" value="InterPro"/>
</dbReference>